<dbReference type="OrthoDB" id="9766983at2"/>
<dbReference type="RefSeq" id="WP_066850468.1">
    <property type="nucleotide sequence ID" value="NZ_CP019603.1"/>
</dbReference>
<dbReference type="GO" id="GO:0016812">
    <property type="term" value="F:hydrolase activity, acting on carbon-nitrogen (but not peptide) bonds, in cyclic amides"/>
    <property type="evidence" value="ECO:0007669"/>
    <property type="project" value="TreeGrafter"/>
</dbReference>
<dbReference type="AlphaFoldDB" id="A0A1Z1FGW4"/>
<dbReference type="PROSITE" id="PS51257">
    <property type="entry name" value="PROKAR_LIPOPROTEIN"/>
    <property type="match status" value="1"/>
</dbReference>
<dbReference type="Gene3D" id="3.20.20.140">
    <property type="entry name" value="Metal-dependent hydrolases"/>
    <property type="match status" value="2"/>
</dbReference>
<geneLocation type="plasmid" evidence="4 6">
    <name>plas1</name>
</geneLocation>
<organism evidence="3 5">
    <name type="scientific">Croceicoccus marinus</name>
    <dbReference type="NCBI Taxonomy" id="450378"/>
    <lineage>
        <taxon>Bacteria</taxon>
        <taxon>Pseudomonadati</taxon>
        <taxon>Pseudomonadota</taxon>
        <taxon>Alphaproteobacteria</taxon>
        <taxon>Sphingomonadales</taxon>
        <taxon>Erythrobacteraceae</taxon>
        <taxon>Croceicoccus</taxon>
    </lineage>
</organism>
<geneLocation type="plasmid" evidence="5">
    <name>pcme4a9i</name>
</geneLocation>
<dbReference type="PANTHER" id="PTHR11647:SF1">
    <property type="entry name" value="COLLAPSIN RESPONSE MEDIATOR PROTEIN"/>
    <property type="match status" value="1"/>
</dbReference>
<dbReference type="InterPro" id="IPR011059">
    <property type="entry name" value="Metal-dep_hydrolase_composite"/>
</dbReference>
<dbReference type="InterPro" id="IPR050378">
    <property type="entry name" value="Metallo-dep_Hydrolases_sf"/>
</dbReference>
<evidence type="ECO:0000259" key="2">
    <source>
        <dbReference type="Pfam" id="PF07969"/>
    </source>
</evidence>
<feature type="chain" id="PRO_5033291138" evidence="1">
    <location>
        <begin position="29"/>
        <end position="572"/>
    </location>
</feature>
<dbReference type="PANTHER" id="PTHR11647">
    <property type="entry name" value="HYDRANTOINASE/DIHYDROPYRIMIDINASE FAMILY MEMBER"/>
    <property type="match status" value="1"/>
</dbReference>
<dbReference type="KEGG" id="cman:A9D14_16865"/>
<dbReference type="Proteomes" id="UP000195807">
    <property type="component" value="Plasmid pCME4A9I"/>
</dbReference>
<feature type="domain" description="Amidohydrolase 3" evidence="2">
    <location>
        <begin position="74"/>
        <end position="542"/>
    </location>
</feature>
<evidence type="ECO:0000313" key="4">
    <source>
        <dbReference type="EMBL" id="QNE07490.1"/>
    </source>
</evidence>
<keyword evidence="4" id="KW-0378">Hydrolase</keyword>
<feature type="signal peptide" evidence="1">
    <location>
        <begin position="1"/>
        <end position="28"/>
    </location>
</feature>
<evidence type="ECO:0000313" key="6">
    <source>
        <dbReference type="Proteomes" id="UP000515297"/>
    </source>
</evidence>
<dbReference type="SUPFAM" id="SSF51556">
    <property type="entry name" value="Metallo-dependent hydrolases"/>
    <property type="match status" value="1"/>
</dbReference>
<dbReference type="Pfam" id="PF07969">
    <property type="entry name" value="Amidohydro_3"/>
    <property type="match status" value="1"/>
</dbReference>
<dbReference type="CDD" id="cd01297">
    <property type="entry name" value="D-aminoacylase"/>
    <property type="match status" value="1"/>
</dbReference>
<keyword evidence="5" id="KW-1185">Reference proteome</keyword>
<dbReference type="SUPFAM" id="SSF51338">
    <property type="entry name" value="Composite domain of metallo-dependent hydrolases"/>
    <property type="match status" value="1"/>
</dbReference>
<dbReference type="EMBL" id="CP019603">
    <property type="protein sequence ID" value="ARU17985.1"/>
    <property type="molecule type" value="Genomic_DNA"/>
</dbReference>
<geneLocation type="plasmid" evidence="3">
    <name>pCME4A9I</name>
</geneLocation>
<evidence type="ECO:0000313" key="3">
    <source>
        <dbReference type="EMBL" id="ARU17985.1"/>
    </source>
</evidence>
<evidence type="ECO:0000256" key="1">
    <source>
        <dbReference type="SAM" id="SignalP"/>
    </source>
</evidence>
<reference evidence="3 5" key="1">
    <citation type="submission" date="2017-01" db="EMBL/GenBank/DDBJ databases">
        <title>Complete genome sequence of esterase-producing bacterium Croceicoccus marinus E4A9.</title>
        <authorList>
            <person name="Wu Y.-H."/>
            <person name="Cheng H."/>
            <person name="Xu L."/>
            <person name="Huo Y.-Y."/>
            <person name="Wang C.-S."/>
            <person name="Xu X.-W."/>
        </authorList>
    </citation>
    <scope>NUCLEOTIDE SEQUENCE [LARGE SCALE GENOMIC DNA]</scope>
    <source>
        <strain evidence="3 5">E4A9</strain>
        <plasmid evidence="3">pCME4A9I</plasmid>
        <plasmid evidence="5">Plasmid pcme4a9i</plasmid>
    </source>
</reference>
<keyword evidence="3" id="KW-0614">Plasmid</keyword>
<dbReference type="Gene3D" id="2.30.40.10">
    <property type="entry name" value="Urease, subunit C, domain 1"/>
    <property type="match status" value="1"/>
</dbReference>
<evidence type="ECO:0000313" key="5">
    <source>
        <dbReference type="Proteomes" id="UP000195807"/>
    </source>
</evidence>
<dbReference type="InterPro" id="IPR032466">
    <property type="entry name" value="Metal_Hydrolase"/>
</dbReference>
<keyword evidence="1" id="KW-0732">Signal</keyword>
<name>A0A1Z1FGW4_9SPHN</name>
<protein>
    <submittedName>
        <fullName evidence="4">Amidohydrolase family protein</fullName>
    </submittedName>
    <submittedName>
        <fullName evidence="3">Aminoacylase</fullName>
    </submittedName>
</protein>
<gene>
    <name evidence="3" type="ORF">A9D14_16865</name>
    <name evidence="4" type="ORF">H4O24_16580</name>
</gene>
<dbReference type="InterPro" id="IPR013108">
    <property type="entry name" value="Amidohydro_3"/>
</dbReference>
<dbReference type="Proteomes" id="UP000515297">
    <property type="component" value="Plasmid plas1"/>
</dbReference>
<accession>A0A1Z1FGW4</accession>
<dbReference type="EMBL" id="CP060053">
    <property type="protein sequence ID" value="QNE07490.1"/>
    <property type="molecule type" value="Genomic_DNA"/>
</dbReference>
<proteinExistence type="predicted"/>
<dbReference type="GO" id="GO:0005829">
    <property type="term" value="C:cytosol"/>
    <property type="evidence" value="ECO:0007669"/>
    <property type="project" value="TreeGrafter"/>
</dbReference>
<sequence>MTRAAGRFTALATATAALLAGCASVPQAAMHDTVIRGGTVYDGSGGAPFVGDVAIDGDRIADVGTVEGRGRTEIDASGMAVSPGLINMLSWANESLIVDGRGMSDLKQGITLEVFGEGWSMGPYTQAMKDEATARQGDIKYPITWTTLGEYLQFLEDKGVSPNIASFVGATTVRMHELGEADVDPTPRQLSRMRALVRTAMEEGALGVGSSLIYAPANYAETPELVALLQEAGQCGGMYISHMRSEGDNIAAAIDELVTIAREADVPAEIYHLKLAGKDNWDRLPEVIAQIEAARAEGLEITTDMYLYTAGGTFLAAVTPPWAQDGGYDALLARLRDPATRARIVAEMRRSDTGWENLLRLAGGGENVLLVGFSNPDMKGLTGKTLAEVAQMRGVSVEDAVIDLLLEDGSGISAAFFLMSEENVRRQTALPYMSFGSDAEAPAAEGIFLQSDTHPRAYGNFARLLGKYVREEQALSLAEAVRKLTALPAENLSIRDRGLLAEGKFADVVIFDPATIGDKATYAEPHQYSTGVRDVFVNGVQVLAKGEHTGAAPGRFVHGPGWTGWPDGGACR</sequence>
<dbReference type="STRING" id="450378.GCA_001661675_03390"/>
<reference evidence="4 6" key="2">
    <citation type="submission" date="2020-08" db="EMBL/GenBank/DDBJ databases">
        <authorList>
            <person name="Liu G."/>
            <person name="Sun C."/>
        </authorList>
    </citation>
    <scope>NUCLEOTIDE SEQUENCE [LARGE SCALE GENOMIC DNA]</scope>
    <source>
        <strain evidence="4 6">OT19</strain>
        <plasmid evidence="4 6">plas1</plasmid>
    </source>
</reference>